<feature type="compositionally biased region" description="Polar residues" evidence="1">
    <location>
        <begin position="419"/>
        <end position="428"/>
    </location>
</feature>
<feature type="region of interest" description="Disordered" evidence="1">
    <location>
        <begin position="133"/>
        <end position="218"/>
    </location>
</feature>
<reference evidence="2" key="2">
    <citation type="submission" date="2023-06" db="EMBL/GenBank/DDBJ databases">
        <authorList>
            <consortium name="Lawrence Berkeley National Laboratory"/>
            <person name="Mondo S.J."/>
            <person name="Hensen N."/>
            <person name="Bonometti L."/>
            <person name="Westerberg I."/>
            <person name="Brannstrom I.O."/>
            <person name="Guillou S."/>
            <person name="Cros-Aarteil S."/>
            <person name="Calhoun S."/>
            <person name="Haridas S."/>
            <person name="Kuo A."/>
            <person name="Pangilinan J."/>
            <person name="Riley R."/>
            <person name="Labutti K."/>
            <person name="Andreopoulos B."/>
            <person name="Lipzen A."/>
            <person name="Chen C."/>
            <person name="Yanf M."/>
            <person name="Daum C."/>
            <person name="Ng V."/>
            <person name="Clum A."/>
            <person name="Steindorff A."/>
            <person name="Ohm R."/>
            <person name="Martin F."/>
            <person name="Silar P."/>
            <person name="Natvig D."/>
            <person name="Lalanne C."/>
            <person name="Gautier V."/>
            <person name="Ament-Velasquez S.L."/>
            <person name="Kruys A."/>
            <person name="Hutchinson M.I."/>
            <person name="Powell A.J."/>
            <person name="Barry K."/>
            <person name="Miller A.N."/>
            <person name="Grigoriev I.V."/>
            <person name="Debuchy R."/>
            <person name="Gladieux P."/>
            <person name="Thoren M.H."/>
            <person name="Johannesson H."/>
        </authorList>
    </citation>
    <scope>NUCLEOTIDE SEQUENCE</scope>
    <source>
        <strain evidence="2">CBS 333.67</strain>
    </source>
</reference>
<dbReference type="AlphaFoldDB" id="A0AAJ0GPV0"/>
<name>A0AAJ0GPV0_9PEZI</name>
<comment type="caution">
    <text evidence="2">The sequence shown here is derived from an EMBL/GenBank/DDBJ whole genome shotgun (WGS) entry which is preliminary data.</text>
</comment>
<evidence type="ECO:0000313" key="2">
    <source>
        <dbReference type="EMBL" id="KAK3303924.1"/>
    </source>
</evidence>
<feature type="compositionally biased region" description="Low complexity" evidence="1">
    <location>
        <begin position="29"/>
        <end position="45"/>
    </location>
</feature>
<feature type="region of interest" description="Disordered" evidence="1">
    <location>
        <begin position="1"/>
        <end position="77"/>
    </location>
</feature>
<evidence type="ECO:0000256" key="1">
    <source>
        <dbReference type="SAM" id="MobiDB-lite"/>
    </source>
</evidence>
<dbReference type="PANTHER" id="PTHR38166:SF1">
    <property type="entry name" value="C2H2-TYPE DOMAIN-CONTAINING PROTEIN"/>
    <property type="match status" value="1"/>
</dbReference>
<gene>
    <name evidence="2" type="ORF">B0T15DRAFT_398611</name>
</gene>
<dbReference type="EMBL" id="JAUDZG010000005">
    <property type="protein sequence ID" value="KAK3303924.1"/>
    <property type="molecule type" value="Genomic_DNA"/>
</dbReference>
<reference evidence="2" key="1">
    <citation type="journal article" date="2023" name="Mol. Phylogenet. Evol.">
        <title>Genome-scale phylogeny and comparative genomics of the fungal order Sordariales.</title>
        <authorList>
            <person name="Hensen N."/>
            <person name="Bonometti L."/>
            <person name="Westerberg I."/>
            <person name="Brannstrom I.O."/>
            <person name="Guillou S."/>
            <person name="Cros-Aarteil S."/>
            <person name="Calhoun S."/>
            <person name="Haridas S."/>
            <person name="Kuo A."/>
            <person name="Mondo S."/>
            <person name="Pangilinan J."/>
            <person name="Riley R."/>
            <person name="LaButti K."/>
            <person name="Andreopoulos B."/>
            <person name="Lipzen A."/>
            <person name="Chen C."/>
            <person name="Yan M."/>
            <person name="Daum C."/>
            <person name="Ng V."/>
            <person name="Clum A."/>
            <person name="Steindorff A."/>
            <person name="Ohm R.A."/>
            <person name="Martin F."/>
            <person name="Silar P."/>
            <person name="Natvig D.O."/>
            <person name="Lalanne C."/>
            <person name="Gautier V."/>
            <person name="Ament-Velasquez S.L."/>
            <person name="Kruys A."/>
            <person name="Hutchinson M.I."/>
            <person name="Powell A.J."/>
            <person name="Barry K."/>
            <person name="Miller A.N."/>
            <person name="Grigoriev I.V."/>
            <person name="Debuchy R."/>
            <person name="Gladieux P."/>
            <person name="Hiltunen Thoren M."/>
            <person name="Johannesson H."/>
        </authorList>
    </citation>
    <scope>NUCLEOTIDE SEQUENCE</scope>
    <source>
        <strain evidence="2">CBS 333.67</strain>
    </source>
</reference>
<organism evidence="2 3">
    <name type="scientific">Chaetomium strumarium</name>
    <dbReference type="NCBI Taxonomy" id="1170767"/>
    <lineage>
        <taxon>Eukaryota</taxon>
        <taxon>Fungi</taxon>
        <taxon>Dikarya</taxon>
        <taxon>Ascomycota</taxon>
        <taxon>Pezizomycotina</taxon>
        <taxon>Sordariomycetes</taxon>
        <taxon>Sordariomycetidae</taxon>
        <taxon>Sordariales</taxon>
        <taxon>Chaetomiaceae</taxon>
        <taxon>Chaetomium</taxon>
    </lineage>
</organism>
<sequence length="632" mass="66927">MSGKAEPADDVPTPEQATPEAVTSSTPVPSAGAPERSSSSSSEASDPCDDDGGEEEDDDDDDDGRSTPKPDDSTVHGLCDRVLQEAFGIQVKDLASIEAVSAAYESVSYCLDELSRIVLNSGVRNAGIGTFQAARGGAGSATTPIRLAGGDANHGGAGGGSSGASGNRGSGRKRFNDARDGAGPSGGSGGDTPDGGKRLKVSPQRPSDKQSDSVRYSCPFRKRNPVRFNVRDFQNCAVQGFPDIPQLKRDMGSRTALEEHLAVDKAQICNPQQAASSADPEDGITNSIEDTLNDRKAVNKIDCWEGLWHLLFPQDPQARTPDFIPPTELDEVYAQLNSENCVGQLRQRIQDGIGSDSDVDLVFDIFQQHIHSVFEECRLKTGGAAGGRRRIVRPQTPRELPSRQSSTRLTPAQHRRQGSGFSDSNISSPYVATPQSASILGNSELLLTAEPQTHMPYMPSISSYASSTTAGVGGLVTTSLLPPWVPPTSKGGQPVTMPPPPPHFPMGFNNQMDTLKRQLAHATGPAPVNPGVDLTSSVLSDQAAGDFSPHVPQAAAFGSYNGWDTMPGFGQQQRLPDLHLQVPSASGMQAVQGQGISPTDAVMVPSIEFTGYDGSVTDNDGYEVVRHQNEWA</sequence>
<feature type="compositionally biased region" description="Gly residues" evidence="1">
    <location>
        <begin position="183"/>
        <end position="193"/>
    </location>
</feature>
<feature type="compositionally biased region" description="Gly residues" evidence="1">
    <location>
        <begin position="152"/>
        <end position="169"/>
    </location>
</feature>
<dbReference type="GeneID" id="87883791"/>
<feature type="compositionally biased region" description="Acidic residues" evidence="1">
    <location>
        <begin position="46"/>
        <end position="63"/>
    </location>
</feature>
<dbReference type="PANTHER" id="PTHR38166">
    <property type="entry name" value="C2H2-TYPE DOMAIN-CONTAINING PROTEIN-RELATED"/>
    <property type="match status" value="1"/>
</dbReference>
<dbReference type="Proteomes" id="UP001273166">
    <property type="component" value="Unassembled WGS sequence"/>
</dbReference>
<accession>A0AAJ0GPV0</accession>
<feature type="compositionally biased region" description="Basic and acidic residues" evidence="1">
    <location>
        <begin position="64"/>
        <end position="77"/>
    </location>
</feature>
<evidence type="ECO:0000313" key="3">
    <source>
        <dbReference type="Proteomes" id="UP001273166"/>
    </source>
</evidence>
<feature type="region of interest" description="Disordered" evidence="1">
    <location>
        <begin position="385"/>
        <end position="428"/>
    </location>
</feature>
<proteinExistence type="predicted"/>
<protein>
    <submittedName>
        <fullName evidence="2">Uncharacterized protein</fullName>
    </submittedName>
</protein>
<dbReference type="RefSeq" id="XP_062719704.1">
    <property type="nucleotide sequence ID" value="XM_062864962.1"/>
</dbReference>
<keyword evidence="3" id="KW-1185">Reference proteome</keyword>